<feature type="domain" description="C2H2-type" evidence="2">
    <location>
        <begin position="62"/>
        <end position="85"/>
    </location>
</feature>
<dbReference type="PANTHER" id="PTHR21354">
    <property type="entry name" value="ZINC FINGER PROTEIN 511"/>
    <property type="match status" value="1"/>
</dbReference>
<feature type="compositionally biased region" description="Basic residues" evidence="1">
    <location>
        <begin position="207"/>
        <end position="218"/>
    </location>
</feature>
<organism evidence="3 4">
    <name type="scientific">Holothuria leucospilota</name>
    <name type="common">Black long sea cucumber</name>
    <name type="synonym">Mertensiothuria leucospilota</name>
    <dbReference type="NCBI Taxonomy" id="206669"/>
    <lineage>
        <taxon>Eukaryota</taxon>
        <taxon>Metazoa</taxon>
        <taxon>Echinodermata</taxon>
        <taxon>Eleutherozoa</taxon>
        <taxon>Echinozoa</taxon>
        <taxon>Holothuroidea</taxon>
        <taxon>Aspidochirotacea</taxon>
        <taxon>Aspidochirotida</taxon>
        <taxon>Holothuriidae</taxon>
        <taxon>Holothuria</taxon>
    </lineage>
</organism>
<dbReference type="SMART" id="SM00355">
    <property type="entry name" value="ZnF_C2H2"/>
    <property type="match status" value="3"/>
</dbReference>
<dbReference type="PROSITE" id="PS00028">
    <property type="entry name" value="ZINC_FINGER_C2H2_1"/>
    <property type="match status" value="2"/>
</dbReference>
<evidence type="ECO:0000256" key="1">
    <source>
        <dbReference type="SAM" id="MobiDB-lite"/>
    </source>
</evidence>
<dbReference type="PANTHER" id="PTHR21354:SF0">
    <property type="entry name" value="ZINC FINGER PROTEIN 511"/>
    <property type="match status" value="1"/>
</dbReference>
<comment type="caution">
    <text evidence="3">The sequence shown here is derived from an EMBL/GenBank/DDBJ whole genome shotgun (WGS) entry which is preliminary data.</text>
</comment>
<name>A0A9Q1H4S4_HOLLE</name>
<feature type="compositionally biased region" description="Acidic residues" evidence="1">
    <location>
        <begin position="263"/>
        <end position="273"/>
    </location>
</feature>
<reference evidence="3" key="1">
    <citation type="submission" date="2021-10" db="EMBL/GenBank/DDBJ databases">
        <title>Tropical sea cucumber genome reveals ecological adaptation and Cuvierian tubules defense mechanism.</title>
        <authorList>
            <person name="Chen T."/>
        </authorList>
    </citation>
    <scope>NUCLEOTIDE SEQUENCE</scope>
    <source>
        <strain evidence="3">Nanhai2018</strain>
        <tissue evidence="3">Muscle</tissue>
    </source>
</reference>
<feature type="region of interest" description="Disordered" evidence="1">
    <location>
        <begin position="185"/>
        <end position="273"/>
    </location>
</feature>
<keyword evidence="4" id="KW-1185">Reference proteome</keyword>
<proteinExistence type="predicted"/>
<protein>
    <recommendedName>
        <fullName evidence="2">C2H2-type domain-containing protein</fullName>
    </recommendedName>
</protein>
<dbReference type="InterPro" id="IPR013087">
    <property type="entry name" value="Znf_C2H2_type"/>
</dbReference>
<dbReference type="AlphaFoldDB" id="A0A9Q1H4S4"/>
<dbReference type="OrthoDB" id="18440at2759"/>
<sequence length="273" mass="31590">MDIKSGSGAVCSSSSYVCQTRLFKPNDKFFEDGDVYCSLQSKQHFIEEEDVSQRLQVCEFHCHIASCSQVFISLTDYESHYNSVHRNVCRICHRVLPSNHLLEIHVLEWHDTLFDVLAERQPMVITTTSTSSPFILYFKNEQFQCLVQGCPERFLNQGARKDHLVSSHHYPRNFRFDKKLSYKSEPSNDCGDDVMEVGMDDEDKERERKKRLPRKQRVPAHISFGRGGSRTFQRKSRNQVKEELTPGNIKGKKENPQLVVDSECTEESAMDES</sequence>
<gene>
    <name evidence="3" type="ORF">HOLleu_22668</name>
</gene>
<evidence type="ECO:0000313" key="4">
    <source>
        <dbReference type="Proteomes" id="UP001152320"/>
    </source>
</evidence>
<dbReference type="InterPro" id="IPR039258">
    <property type="entry name" value="ZNF511"/>
</dbReference>
<accession>A0A9Q1H4S4</accession>
<evidence type="ECO:0000313" key="3">
    <source>
        <dbReference type="EMBL" id="KAJ8035442.1"/>
    </source>
</evidence>
<evidence type="ECO:0000259" key="2">
    <source>
        <dbReference type="PROSITE" id="PS00028"/>
    </source>
</evidence>
<dbReference type="EMBL" id="JAIZAY010000010">
    <property type="protein sequence ID" value="KAJ8035442.1"/>
    <property type="molecule type" value="Genomic_DNA"/>
</dbReference>
<feature type="compositionally biased region" description="Acidic residues" evidence="1">
    <location>
        <begin position="190"/>
        <end position="204"/>
    </location>
</feature>
<feature type="domain" description="C2H2-type" evidence="2">
    <location>
        <begin position="145"/>
        <end position="169"/>
    </location>
</feature>
<dbReference type="Proteomes" id="UP001152320">
    <property type="component" value="Chromosome 10"/>
</dbReference>